<name>A0ACC2XHY7_9TREE</name>
<evidence type="ECO:0000313" key="1">
    <source>
        <dbReference type="EMBL" id="KAJ9123638.1"/>
    </source>
</evidence>
<reference evidence="1" key="1">
    <citation type="submission" date="2023-04" db="EMBL/GenBank/DDBJ databases">
        <title>Draft Genome sequencing of Naganishia species isolated from polar environments using Oxford Nanopore Technology.</title>
        <authorList>
            <person name="Leo P."/>
            <person name="Venkateswaran K."/>
        </authorList>
    </citation>
    <scope>NUCLEOTIDE SEQUENCE</scope>
    <source>
        <strain evidence="1">DBVPG 5303</strain>
    </source>
</reference>
<accession>A0ACC2XHY7</accession>
<keyword evidence="2" id="KW-1185">Reference proteome</keyword>
<evidence type="ECO:0000313" key="2">
    <source>
        <dbReference type="Proteomes" id="UP001234202"/>
    </source>
</evidence>
<gene>
    <name evidence="1" type="ORF">QFC24_003854</name>
</gene>
<comment type="caution">
    <text evidence="1">The sequence shown here is derived from an EMBL/GenBank/DDBJ whole genome shotgun (WGS) entry which is preliminary data.</text>
</comment>
<sequence>MQPSAGKQQASFANPFSSAFAPGTAPVVDPQAGNNRHNKRKRTSEANQQQQNRVSAYSGRDTVKSAQQNIEKLMKVLDKGGSLGDKPLGKDKQKKKRKSTGGDDGNEGAITMDELRRRLAEESGDDAAGGREGNGADGQEQPKKKKIKHGLDGRPILPPGVSSIAELQGQGKAMKPKPKQPQQPPKQKQPQQLKKVEPVTTAEPDVEEEEEDDDEPETPAVTQPMTSLQSSLVNKLSSAKFRWLNEQLYTLPSTEAWNMMRKEGGSAFSDVSLFFFKS</sequence>
<proteinExistence type="predicted"/>
<organism evidence="1 2">
    <name type="scientific">Naganishia onofrii</name>
    <dbReference type="NCBI Taxonomy" id="1851511"/>
    <lineage>
        <taxon>Eukaryota</taxon>
        <taxon>Fungi</taxon>
        <taxon>Dikarya</taxon>
        <taxon>Basidiomycota</taxon>
        <taxon>Agaricomycotina</taxon>
        <taxon>Tremellomycetes</taxon>
        <taxon>Filobasidiales</taxon>
        <taxon>Filobasidiaceae</taxon>
        <taxon>Naganishia</taxon>
    </lineage>
</organism>
<protein>
    <submittedName>
        <fullName evidence="1">Uncharacterized protein</fullName>
    </submittedName>
</protein>
<dbReference type="Proteomes" id="UP001234202">
    <property type="component" value="Unassembled WGS sequence"/>
</dbReference>
<dbReference type="EMBL" id="JASBWV010000012">
    <property type="protein sequence ID" value="KAJ9123638.1"/>
    <property type="molecule type" value="Genomic_DNA"/>
</dbReference>